<organism evidence="8 9">
    <name type="scientific">Clonorchis sinensis</name>
    <name type="common">Chinese liver fluke</name>
    <dbReference type="NCBI Taxonomy" id="79923"/>
    <lineage>
        <taxon>Eukaryota</taxon>
        <taxon>Metazoa</taxon>
        <taxon>Spiralia</taxon>
        <taxon>Lophotrochozoa</taxon>
        <taxon>Platyhelminthes</taxon>
        <taxon>Trematoda</taxon>
        <taxon>Digenea</taxon>
        <taxon>Opisthorchiida</taxon>
        <taxon>Opisthorchiata</taxon>
        <taxon>Opisthorchiidae</taxon>
        <taxon>Clonorchis</taxon>
    </lineage>
</organism>
<evidence type="ECO:0000256" key="2">
    <source>
        <dbReference type="ARBA" id="ARBA00035119"/>
    </source>
</evidence>
<feature type="compositionally biased region" description="Basic and acidic residues" evidence="7">
    <location>
        <begin position="436"/>
        <end position="447"/>
    </location>
</feature>
<evidence type="ECO:0000313" key="8">
    <source>
        <dbReference type="EMBL" id="GAA52813.1"/>
    </source>
</evidence>
<evidence type="ECO:0000313" key="9">
    <source>
        <dbReference type="Proteomes" id="UP000008909"/>
    </source>
</evidence>
<dbReference type="GO" id="GO:0006400">
    <property type="term" value="P:tRNA modification"/>
    <property type="evidence" value="ECO:0007669"/>
    <property type="project" value="TreeGrafter"/>
</dbReference>
<feature type="compositionally biased region" description="Polar residues" evidence="7">
    <location>
        <begin position="305"/>
        <end position="316"/>
    </location>
</feature>
<dbReference type="InterPro" id="IPR019438">
    <property type="entry name" value="Q_salvage"/>
</dbReference>
<dbReference type="PANTHER" id="PTHR21314:SF0">
    <property type="entry name" value="QUEUOSINE 5'-PHOSPHATE N-GLYCOSYLASE_HYDROLASE"/>
    <property type="match status" value="1"/>
</dbReference>
<evidence type="ECO:0000256" key="5">
    <source>
        <dbReference type="ARBA" id="ARBA00048204"/>
    </source>
</evidence>
<accession>G7YIN0</accession>
<feature type="region of interest" description="Disordered" evidence="7">
    <location>
        <begin position="305"/>
        <end position="334"/>
    </location>
</feature>
<dbReference type="PANTHER" id="PTHR21314">
    <property type="entry name" value="QUEUOSINE 5'-PHOSPHATE N-GLYCOSYLASE_HYDROLASE-RELATED"/>
    <property type="match status" value="1"/>
</dbReference>
<comment type="function">
    <text evidence="6">Catalyzes the hydrolysis of queuosine 5'-phosphate, releasing the nucleobase queuine (q). Is required for salvage of queuine from exogenous queuosine (Q) that is imported and then converted to queuosine 5'-phosphate intracellularly.</text>
</comment>
<dbReference type="GO" id="GO:0016787">
    <property type="term" value="F:hydrolase activity"/>
    <property type="evidence" value="ECO:0007669"/>
    <property type="project" value="UniProtKB-KW"/>
</dbReference>
<sequence>MLSPKIDDVVVLLLKTFMISDGVDFRSIDSVNKCAYRFAELCIDDRRQGLTRSNLLQCACTFGIEKWSCQELTPTVPDDRAIEWIFVTDLLNFSFWTESSDRQYQVVFNQKVHTGYWALCAAVNRAVEEGFDLLDPNTYQHVTEAQLKRIFRSVGNVEIPLFTERLRLLRESGKTLVRDFGGSFKNVVRMCEGVPQVLFYYDAVSYSDQLLDVLRKGGSIIATFIIIIIDSMTSVFNTDASLPQLSVTRPAVCSKDDISGTSNNQGYLIKPMRPSGTLPNMSTEAYGRKKKDSVLIWQPVEDTLQSQDLSQNNENSKLPGVTKSNGGTSGGKTRSLKRSMENIHLPPIDQTENTVDFNSSIKRLGENLNNAIDIRPIGGGLVPYITHMSITRQTHPTQYRPKWREPTNQDQREDISDPTTPPLSLAEPSDGNVNFHSEDNKGSRSVDDETEEWF</sequence>
<dbReference type="AlphaFoldDB" id="G7YIN0"/>
<name>G7YIN0_CLOSI</name>
<gene>
    <name evidence="8" type="ORF">CLF_108859</name>
</gene>
<evidence type="ECO:0000256" key="6">
    <source>
        <dbReference type="RuleBase" id="RU365002"/>
    </source>
</evidence>
<feature type="compositionally biased region" description="Basic and acidic residues" evidence="7">
    <location>
        <begin position="402"/>
        <end position="415"/>
    </location>
</feature>
<comment type="catalytic activity">
    <reaction evidence="5 6">
        <text>queuosine 5'-phosphate + H2O = queuine + D-ribose 5-phosphate</text>
        <dbReference type="Rhea" id="RHEA:75387"/>
        <dbReference type="ChEBI" id="CHEBI:15377"/>
        <dbReference type="ChEBI" id="CHEBI:17433"/>
        <dbReference type="ChEBI" id="CHEBI:78346"/>
        <dbReference type="ChEBI" id="CHEBI:194371"/>
    </reaction>
    <physiologicalReaction direction="left-to-right" evidence="5 6">
        <dbReference type="Rhea" id="RHEA:75388"/>
    </physiologicalReaction>
</comment>
<dbReference type="Pfam" id="PF10343">
    <property type="entry name" value="Q_salvage"/>
    <property type="match status" value="1"/>
</dbReference>
<comment type="similarity">
    <text evidence="2 6">Belongs to the QNG1 protein family.</text>
</comment>
<reference key="2">
    <citation type="submission" date="2011-10" db="EMBL/GenBank/DDBJ databases">
        <title>The genome and transcriptome sequence of Clonorchis sinensis provide insights into the carcinogenic liver fluke.</title>
        <authorList>
            <person name="Wang X."/>
            <person name="Huang Y."/>
            <person name="Chen W."/>
            <person name="Liu H."/>
            <person name="Guo L."/>
            <person name="Chen Y."/>
            <person name="Luo F."/>
            <person name="Zhou W."/>
            <person name="Sun J."/>
            <person name="Mao Q."/>
            <person name="Liang P."/>
            <person name="Zhou C."/>
            <person name="Tian Y."/>
            <person name="Men J."/>
            <person name="Lv X."/>
            <person name="Huang L."/>
            <person name="Zhou J."/>
            <person name="Hu Y."/>
            <person name="Li R."/>
            <person name="Zhang F."/>
            <person name="Lei H."/>
            <person name="Li X."/>
            <person name="Hu X."/>
            <person name="Liang C."/>
            <person name="Xu J."/>
            <person name="Wu Z."/>
            <person name="Yu X."/>
        </authorList>
    </citation>
    <scope>NUCLEOTIDE SEQUENCE</scope>
    <source>
        <strain>Henan</strain>
    </source>
</reference>
<protein>
    <recommendedName>
        <fullName evidence="3 6">Queuosine 5'-phosphate N-glycosylase/hydrolase</fullName>
        <ecNumber evidence="6">3.2.2.-</ecNumber>
    </recommendedName>
    <alternativeName>
        <fullName evidence="4 6">Queuosine-nucleotide N-glycosylase/hydrolase</fullName>
    </alternativeName>
</protein>
<keyword evidence="1 6" id="KW-0378">Hydrolase</keyword>
<dbReference type="EMBL" id="DF143357">
    <property type="protein sequence ID" value="GAA52813.1"/>
    <property type="molecule type" value="Genomic_DNA"/>
</dbReference>
<reference evidence="8" key="1">
    <citation type="journal article" date="2011" name="Genome Biol.">
        <title>The draft genome of the carcinogenic human liver fluke Clonorchis sinensis.</title>
        <authorList>
            <person name="Wang X."/>
            <person name="Chen W."/>
            <person name="Huang Y."/>
            <person name="Sun J."/>
            <person name="Men J."/>
            <person name="Liu H."/>
            <person name="Luo F."/>
            <person name="Guo L."/>
            <person name="Lv X."/>
            <person name="Deng C."/>
            <person name="Zhou C."/>
            <person name="Fan Y."/>
            <person name="Li X."/>
            <person name="Huang L."/>
            <person name="Hu Y."/>
            <person name="Liang C."/>
            <person name="Hu X."/>
            <person name="Xu J."/>
            <person name="Yu X."/>
        </authorList>
    </citation>
    <scope>NUCLEOTIDE SEQUENCE [LARGE SCALE GENOMIC DNA]</scope>
    <source>
        <strain evidence="8">Henan</strain>
    </source>
</reference>
<keyword evidence="9" id="KW-1185">Reference proteome</keyword>
<evidence type="ECO:0000256" key="4">
    <source>
        <dbReference type="ARBA" id="ARBA00035393"/>
    </source>
</evidence>
<dbReference type="EC" id="3.2.2.-" evidence="6"/>
<proteinExistence type="inferred from homology"/>
<evidence type="ECO:0000256" key="1">
    <source>
        <dbReference type="ARBA" id="ARBA00022801"/>
    </source>
</evidence>
<dbReference type="Proteomes" id="UP000008909">
    <property type="component" value="Unassembled WGS sequence"/>
</dbReference>
<evidence type="ECO:0000256" key="3">
    <source>
        <dbReference type="ARBA" id="ARBA00035306"/>
    </source>
</evidence>
<evidence type="ECO:0000256" key="7">
    <source>
        <dbReference type="SAM" id="MobiDB-lite"/>
    </source>
</evidence>
<feature type="region of interest" description="Disordered" evidence="7">
    <location>
        <begin position="392"/>
        <end position="454"/>
    </location>
</feature>